<accession>X1R3L6</accession>
<proteinExistence type="predicted"/>
<sequence length="320" mass="35397">MNITSIEVIRPGVAAIGVVAGEKIELTYGDTLKVNVSFDYRGLARETILEGAIGKLHAFPTDWLEVLLKSGTTIDIPESFEFTPYERSVEIPITSDIDPGTDYDLSVSLLDYREAGHPTEVDVIDIVGIPPEYELIQHTIYPYAYIYDGDVEVTTATFKTDPFTPAAWMGDKFASKLEEEVRARGGRPIEVKVYVDTAPLFWTNFRIEVVGTPLGAEVASGIAVGIPIWLAIILVCLAIIAVIVVATLAIKTIVELFKTYPGLKDVKPGWGKETLMLTIHDSEEYWERPLTPTETLEGMSEAELRDYLDQIAEEEVAPEV</sequence>
<reference evidence="2" key="1">
    <citation type="journal article" date="2014" name="Front. Microbiol.">
        <title>High frequency of phylogenetically diverse reductive dehalogenase-homologous genes in deep subseafloor sedimentary metagenomes.</title>
        <authorList>
            <person name="Kawai M."/>
            <person name="Futagami T."/>
            <person name="Toyoda A."/>
            <person name="Takaki Y."/>
            <person name="Nishi S."/>
            <person name="Hori S."/>
            <person name="Arai W."/>
            <person name="Tsubouchi T."/>
            <person name="Morono Y."/>
            <person name="Uchiyama I."/>
            <person name="Ito T."/>
            <person name="Fujiyama A."/>
            <person name="Inagaki F."/>
            <person name="Takami H."/>
        </authorList>
    </citation>
    <scope>NUCLEOTIDE SEQUENCE</scope>
    <source>
        <strain evidence="2">Expedition CK06-06</strain>
    </source>
</reference>
<feature type="transmembrane region" description="Helical" evidence="1">
    <location>
        <begin position="228"/>
        <end position="250"/>
    </location>
</feature>
<dbReference type="AlphaFoldDB" id="X1R3L6"/>
<evidence type="ECO:0000256" key="1">
    <source>
        <dbReference type="SAM" id="Phobius"/>
    </source>
</evidence>
<gene>
    <name evidence="2" type="ORF">S12H4_05008</name>
</gene>
<keyword evidence="1" id="KW-0812">Transmembrane</keyword>
<organism evidence="2">
    <name type="scientific">marine sediment metagenome</name>
    <dbReference type="NCBI Taxonomy" id="412755"/>
    <lineage>
        <taxon>unclassified sequences</taxon>
        <taxon>metagenomes</taxon>
        <taxon>ecological metagenomes</taxon>
    </lineage>
</organism>
<keyword evidence="1" id="KW-0472">Membrane</keyword>
<keyword evidence="1" id="KW-1133">Transmembrane helix</keyword>
<protein>
    <submittedName>
        <fullName evidence="2">Uncharacterized protein</fullName>
    </submittedName>
</protein>
<dbReference type="EMBL" id="BARW01001612">
    <property type="protein sequence ID" value="GAI61666.1"/>
    <property type="molecule type" value="Genomic_DNA"/>
</dbReference>
<feature type="non-terminal residue" evidence="2">
    <location>
        <position position="320"/>
    </location>
</feature>
<comment type="caution">
    <text evidence="2">The sequence shown here is derived from an EMBL/GenBank/DDBJ whole genome shotgun (WGS) entry which is preliminary data.</text>
</comment>
<name>X1R3L6_9ZZZZ</name>
<evidence type="ECO:0000313" key="2">
    <source>
        <dbReference type="EMBL" id="GAI61666.1"/>
    </source>
</evidence>